<feature type="cross-link" description="Glycyl lysine isopeptide (Lys-Gly) (interchain with G-Cter in SUMO2)" evidence="10">
    <location>
        <position position="369"/>
    </location>
</feature>
<organism evidence="14">
    <name type="scientific">Caenorhabditis remanei</name>
    <name type="common">Caenorhabditis vulgaris</name>
    <dbReference type="NCBI Taxonomy" id="31234"/>
    <lineage>
        <taxon>Eukaryota</taxon>
        <taxon>Metazoa</taxon>
        <taxon>Ecdysozoa</taxon>
        <taxon>Nematoda</taxon>
        <taxon>Chromadorea</taxon>
        <taxon>Rhabditida</taxon>
        <taxon>Rhabditina</taxon>
        <taxon>Rhabditomorpha</taxon>
        <taxon>Rhabditoidea</taxon>
        <taxon>Rhabditidae</taxon>
        <taxon>Peloderinae</taxon>
        <taxon>Caenorhabditis</taxon>
    </lineage>
</organism>
<evidence type="ECO:0000256" key="6">
    <source>
        <dbReference type="ARBA" id="ARBA00047899"/>
    </source>
</evidence>
<dbReference type="STRING" id="31234.E3NN80"/>
<feature type="binding site" evidence="9">
    <location>
        <position position="385"/>
    </location>
    <ligand>
        <name>ATP</name>
        <dbReference type="ChEBI" id="CHEBI:30616"/>
    </ligand>
</feature>
<evidence type="ECO:0000259" key="12">
    <source>
        <dbReference type="PROSITE" id="PS50011"/>
    </source>
</evidence>
<evidence type="ECO:0000256" key="9">
    <source>
        <dbReference type="PIRSR" id="PIRSR630616-2"/>
    </source>
</evidence>
<name>E3NN80_CAERE</name>
<keyword evidence="5 9" id="KW-0067">ATP-binding</keyword>
<keyword evidence="14" id="KW-1185">Reference proteome</keyword>
<evidence type="ECO:0000256" key="11">
    <source>
        <dbReference type="PROSITE-ProRule" id="PRU10141"/>
    </source>
</evidence>
<dbReference type="InterPro" id="IPR000719">
    <property type="entry name" value="Prot_kinase_dom"/>
</dbReference>
<evidence type="ECO:0000256" key="8">
    <source>
        <dbReference type="PIRSR" id="PIRSR630616-1"/>
    </source>
</evidence>
<feature type="binding site" evidence="9 11">
    <location>
        <position position="274"/>
    </location>
    <ligand>
        <name>ATP</name>
        <dbReference type="ChEBI" id="CHEBI:30616"/>
    </ligand>
</feature>
<dbReference type="InterPro" id="IPR030616">
    <property type="entry name" value="Aur-like"/>
</dbReference>
<dbReference type="InterPro" id="IPR011009">
    <property type="entry name" value="Kinase-like_dom_sf"/>
</dbReference>
<dbReference type="PANTHER" id="PTHR24350">
    <property type="entry name" value="SERINE/THREONINE-PROTEIN KINASE IAL-RELATED"/>
    <property type="match status" value="1"/>
</dbReference>
<dbReference type="GO" id="GO:0005524">
    <property type="term" value="F:ATP binding"/>
    <property type="evidence" value="ECO:0007669"/>
    <property type="project" value="UniProtKB-UniRule"/>
</dbReference>
<dbReference type="FunFam" id="3.30.200.20:FF:000042">
    <property type="entry name" value="Aurora kinase A"/>
    <property type="match status" value="1"/>
</dbReference>
<dbReference type="GO" id="GO:0004674">
    <property type="term" value="F:protein serine/threonine kinase activity"/>
    <property type="evidence" value="ECO:0007669"/>
    <property type="project" value="UniProtKB-KW"/>
</dbReference>
<dbReference type="SUPFAM" id="SSF56112">
    <property type="entry name" value="Protein kinase-like (PK-like)"/>
    <property type="match status" value="1"/>
</dbReference>
<comment type="catalytic activity">
    <reaction evidence="6">
        <text>L-threonyl-[protein] + ATP = O-phospho-L-threonyl-[protein] + ADP + H(+)</text>
        <dbReference type="Rhea" id="RHEA:46608"/>
        <dbReference type="Rhea" id="RHEA-COMP:11060"/>
        <dbReference type="Rhea" id="RHEA-COMP:11605"/>
        <dbReference type="ChEBI" id="CHEBI:15378"/>
        <dbReference type="ChEBI" id="CHEBI:30013"/>
        <dbReference type="ChEBI" id="CHEBI:30616"/>
        <dbReference type="ChEBI" id="CHEBI:61977"/>
        <dbReference type="ChEBI" id="CHEBI:456216"/>
        <dbReference type="EC" id="2.7.11.1"/>
    </reaction>
</comment>
<dbReference type="HOGENOM" id="CLU_032946_0_0_1"/>
<feature type="domain" description="Protein kinase" evidence="12">
    <location>
        <begin position="245"/>
        <end position="491"/>
    </location>
</feature>
<reference evidence="13" key="1">
    <citation type="submission" date="2007-07" db="EMBL/GenBank/DDBJ databases">
        <title>PCAP assembly of the Caenorhabditis remanei genome.</title>
        <authorList>
            <consortium name="The Caenorhabditis remanei Sequencing Consortium"/>
            <person name="Wilson R.K."/>
        </authorList>
    </citation>
    <scope>NUCLEOTIDE SEQUENCE [LARGE SCALE GENOMIC DNA]</scope>
    <source>
        <strain evidence="13">PB4641</strain>
    </source>
</reference>
<dbReference type="Pfam" id="PF00069">
    <property type="entry name" value="Pkinase"/>
    <property type="match status" value="1"/>
</dbReference>
<dbReference type="PROSITE" id="PS50011">
    <property type="entry name" value="PROTEIN_KINASE_DOM"/>
    <property type="match status" value="1"/>
</dbReference>
<comment type="catalytic activity">
    <reaction evidence="7">
        <text>L-seryl-[protein] + ATP = O-phospho-L-seryl-[protein] + ADP + H(+)</text>
        <dbReference type="Rhea" id="RHEA:17989"/>
        <dbReference type="Rhea" id="RHEA-COMP:9863"/>
        <dbReference type="Rhea" id="RHEA-COMP:11604"/>
        <dbReference type="ChEBI" id="CHEBI:15378"/>
        <dbReference type="ChEBI" id="CHEBI:29999"/>
        <dbReference type="ChEBI" id="CHEBI:30616"/>
        <dbReference type="ChEBI" id="CHEBI:83421"/>
        <dbReference type="ChEBI" id="CHEBI:456216"/>
        <dbReference type="EC" id="2.7.11.1"/>
    </reaction>
</comment>
<protein>
    <recommendedName>
        <fullName evidence="12">Protein kinase domain-containing protein</fullName>
    </recommendedName>
</protein>
<keyword evidence="4" id="KW-0418">Kinase</keyword>
<dbReference type="EMBL" id="DS269174">
    <property type="protein sequence ID" value="EFP10277.1"/>
    <property type="molecule type" value="Genomic_DNA"/>
</dbReference>
<evidence type="ECO:0000256" key="4">
    <source>
        <dbReference type="ARBA" id="ARBA00022777"/>
    </source>
</evidence>
<evidence type="ECO:0000256" key="1">
    <source>
        <dbReference type="ARBA" id="ARBA00022527"/>
    </source>
</evidence>
<evidence type="ECO:0000256" key="10">
    <source>
        <dbReference type="PIRSR" id="PIRSR630616-3"/>
    </source>
</evidence>
<dbReference type="eggNOG" id="KOG0580">
    <property type="taxonomic scope" value="Eukaryota"/>
</dbReference>
<feature type="active site" description="Proton acceptor" evidence="8">
    <location>
        <position position="367"/>
    </location>
</feature>
<evidence type="ECO:0000256" key="3">
    <source>
        <dbReference type="ARBA" id="ARBA00022741"/>
    </source>
</evidence>
<dbReference type="InterPro" id="IPR017441">
    <property type="entry name" value="Protein_kinase_ATP_BS"/>
</dbReference>
<accession>E3NN80</accession>
<dbReference type="PROSITE" id="PS00107">
    <property type="entry name" value="PROTEIN_KINASE_ATP"/>
    <property type="match status" value="1"/>
</dbReference>
<dbReference type="AlphaFoldDB" id="E3NN80"/>
<keyword evidence="1" id="KW-0723">Serine/threonine-protein kinase</keyword>
<dbReference type="Gene3D" id="1.10.510.10">
    <property type="entry name" value="Transferase(Phosphotransferase) domain 1"/>
    <property type="match status" value="1"/>
</dbReference>
<dbReference type="OMA" id="GQACDEM"/>
<dbReference type="OrthoDB" id="63267at2759"/>
<evidence type="ECO:0000256" key="5">
    <source>
        <dbReference type="ARBA" id="ARBA00022840"/>
    </source>
</evidence>
<proteinExistence type="predicted"/>
<keyword evidence="3 9" id="KW-0547">Nucleotide-binding</keyword>
<sequence length="510" mass="58596">MMIFVLNRLKVKNVSATRIVVFLRKRCILETTPDTIVSNFRSNTAEIMTMTGNGVWSFYDLRGSSVKPLKIFKMGFVIKQGHAVDLSYCITSSNGQGHLWTWNGNGKPLEKYRFFQHNLNLDLTVIGGNTVLTLTDVNHLSEYQTKMFHRYGVKDSKQALFDVLDGKVLATACNSGIQMQSSEFQVPNFKEHSRKLSDNFRTTKARWQTNRDQKEEEKVKNRWEGKAKKNVDVNAFDTKFTKNDFTMGDVLGTGQFGSVFEAKSKRTGKAVAIKVIFNRLSIYTEKSIVEREVDIQKELRHENIVKLYTSFKTKYAIFFVLELLTGTLHSFMKTKKANVLSVNEIARMTQDVSKALVYHRRGVIHRDLKPQKVLHSDAKIYKISDFGTATDERDDTFCGTLDFMAPEVLCRKKQTTAVDCFALGLIIHLCNEGRLPFLHADGQACDEMKKKCKYEPPADMNLKIQEITRNLIKREAKDRWTAEQVITSQLVRDYQHQMQDKIFKQELADL</sequence>
<dbReference type="Proteomes" id="UP000008281">
    <property type="component" value="Unassembled WGS sequence"/>
</dbReference>
<evidence type="ECO:0000313" key="14">
    <source>
        <dbReference type="Proteomes" id="UP000008281"/>
    </source>
</evidence>
<evidence type="ECO:0000256" key="2">
    <source>
        <dbReference type="ARBA" id="ARBA00022679"/>
    </source>
</evidence>
<gene>
    <name evidence="13" type="ORF">CRE_31578</name>
</gene>
<keyword evidence="2" id="KW-0808">Transferase</keyword>
<evidence type="ECO:0000313" key="13">
    <source>
        <dbReference type="EMBL" id="EFP10277.1"/>
    </source>
</evidence>
<evidence type="ECO:0000256" key="7">
    <source>
        <dbReference type="ARBA" id="ARBA00048679"/>
    </source>
</evidence>
<dbReference type="InParanoid" id="E3NN80"/>